<keyword evidence="1" id="KW-0812">Transmembrane</keyword>
<dbReference type="RefSeq" id="WP_097174929.1">
    <property type="nucleotide sequence ID" value="NZ_OBML01000005.1"/>
</dbReference>
<gene>
    <name evidence="2" type="ORF">SAMN05421512_105283</name>
</gene>
<keyword evidence="3" id="KW-1185">Reference proteome</keyword>
<sequence length="63" mass="6783">MTTPVHRSPKAWLAWLLVPAGLLLFVGANVHLVYVAVQSQPDCVDHLKAPVEGEGYRAAKSAC</sequence>
<dbReference type="STRING" id="538381.GCA_001696535_02008"/>
<dbReference type="EMBL" id="OBML01000005">
    <property type="protein sequence ID" value="SOC07065.1"/>
    <property type="molecule type" value="Genomic_DNA"/>
</dbReference>
<proteinExistence type="predicted"/>
<dbReference type="OrthoDB" id="7597200at2"/>
<keyword evidence="1" id="KW-1133">Transmembrane helix</keyword>
<evidence type="ECO:0000256" key="1">
    <source>
        <dbReference type="SAM" id="Phobius"/>
    </source>
</evidence>
<reference evidence="2 3" key="1">
    <citation type="submission" date="2017-08" db="EMBL/GenBank/DDBJ databases">
        <authorList>
            <person name="de Groot N.N."/>
        </authorList>
    </citation>
    <scope>NUCLEOTIDE SEQUENCE [LARGE SCALE GENOMIC DNA]</scope>
    <source>
        <strain evidence="2 3">USBA 352</strain>
    </source>
</reference>
<accession>A0A285SHB6</accession>
<name>A0A285SHB6_9HYPH</name>
<protein>
    <submittedName>
        <fullName evidence="2">Uncharacterized protein</fullName>
    </submittedName>
</protein>
<evidence type="ECO:0000313" key="2">
    <source>
        <dbReference type="EMBL" id="SOC07065.1"/>
    </source>
</evidence>
<evidence type="ECO:0000313" key="3">
    <source>
        <dbReference type="Proteomes" id="UP000219331"/>
    </source>
</evidence>
<dbReference type="AlphaFoldDB" id="A0A285SHB6"/>
<organism evidence="2 3">
    <name type="scientific">Stappia indica</name>
    <dbReference type="NCBI Taxonomy" id="538381"/>
    <lineage>
        <taxon>Bacteria</taxon>
        <taxon>Pseudomonadati</taxon>
        <taxon>Pseudomonadota</taxon>
        <taxon>Alphaproteobacteria</taxon>
        <taxon>Hyphomicrobiales</taxon>
        <taxon>Stappiaceae</taxon>
        <taxon>Stappia</taxon>
    </lineage>
</organism>
<feature type="transmembrane region" description="Helical" evidence="1">
    <location>
        <begin position="12"/>
        <end position="37"/>
    </location>
</feature>
<keyword evidence="1" id="KW-0472">Membrane</keyword>
<dbReference type="Proteomes" id="UP000219331">
    <property type="component" value="Unassembled WGS sequence"/>
</dbReference>